<dbReference type="PIRSF" id="PIRSF000350">
    <property type="entry name" value="Mercury_reductase_MerA"/>
    <property type="match status" value="1"/>
</dbReference>
<dbReference type="Pfam" id="PF02852">
    <property type="entry name" value="Pyr_redox_dim"/>
    <property type="match status" value="1"/>
</dbReference>
<feature type="domain" description="FAD/NAD(P)-binding" evidence="18">
    <location>
        <begin position="5"/>
        <end position="314"/>
    </location>
</feature>
<dbReference type="PROSITE" id="PS51257">
    <property type="entry name" value="PROKAR_LIPOPROTEIN"/>
    <property type="match status" value="1"/>
</dbReference>
<keyword evidence="9 14" id="KW-0520">NAD</keyword>
<evidence type="ECO:0000313" key="20">
    <source>
        <dbReference type="Proteomes" id="UP000582231"/>
    </source>
</evidence>
<feature type="disulfide bond" description="Redox-active" evidence="15">
    <location>
        <begin position="41"/>
        <end position="46"/>
    </location>
</feature>
<feature type="binding site" evidence="14">
    <location>
        <position position="299"/>
    </location>
    <ligand>
        <name>FAD</name>
        <dbReference type="ChEBI" id="CHEBI:57692"/>
    </ligand>
</feature>
<dbReference type="NCBIfam" id="TIGR01350">
    <property type="entry name" value="lipoamide_DH"/>
    <property type="match status" value="1"/>
</dbReference>
<comment type="subcellular location">
    <subcellularLocation>
        <location evidence="1">Cytoplasm</location>
    </subcellularLocation>
</comment>
<evidence type="ECO:0000256" key="15">
    <source>
        <dbReference type="PIRSR" id="PIRSR000350-4"/>
    </source>
</evidence>
<evidence type="ECO:0000256" key="10">
    <source>
        <dbReference type="ARBA" id="ARBA00023157"/>
    </source>
</evidence>
<dbReference type="GO" id="GO:0005737">
    <property type="term" value="C:cytoplasm"/>
    <property type="evidence" value="ECO:0007669"/>
    <property type="project" value="UniProtKB-SubCell"/>
</dbReference>
<comment type="miscellaneous">
    <text evidence="16">The active site is a redox-active disulfide bond.</text>
</comment>
<dbReference type="Proteomes" id="UP000582231">
    <property type="component" value="Unassembled WGS sequence"/>
</dbReference>
<dbReference type="FunFam" id="3.30.390.30:FF:000001">
    <property type="entry name" value="Dihydrolipoyl dehydrogenase"/>
    <property type="match status" value="1"/>
</dbReference>
<feature type="binding site" evidence="14">
    <location>
        <position position="261"/>
    </location>
    <ligand>
        <name>NAD(+)</name>
        <dbReference type="ChEBI" id="CHEBI:57540"/>
    </ligand>
</feature>
<evidence type="ECO:0000256" key="12">
    <source>
        <dbReference type="ARBA" id="ARBA00049187"/>
    </source>
</evidence>
<dbReference type="EMBL" id="JACCBF010000001">
    <property type="protein sequence ID" value="NYD29353.1"/>
    <property type="molecule type" value="Genomic_DNA"/>
</dbReference>
<dbReference type="Pfam" id="PF07992">
    <property type="entry name" value="Pyr_redox_2"/>
    <property type="match status" value="1"/>
</dbReference>
<evidence type="ECO:0000256" key="5">
    <source>
        <dbReference type="ARBA" id="ARBA00022490"/>
    </source>
</evidence>
<accession>A0A852R3J3</accession>
<evidence type="ECO:0000259" key="17">
    <source>
        <dbReference type="Pfam" id="PF02852"/>
    </source>
</evidence>
<keyword evidence="11 16" id="KW-0676">Redox-active center</keyword>
<evidence type="ECO:0000256" key="6">
    <source>
        <dbReference type="ARBA" id="ARBA00022630"/>
    </source>
</evidence>
<feature type="binding site" evidence="14">
    <location>
        <begin position="174"/>
        <end position="181"/>
    </location>
    <ligand>
        <name>NAD(+)</name>
        <dbReference type="ChEBI" id="CHEBI:57540"/>
    </ligand>
</feature>
<dbReference type="AlphaFoldDB" id="A0A852R3J3"/>
<evidence type="ECO:0000256" key="1">
    <source>
        <dbReference type="ARBA" id="ARBA00004496"/>
    </source>
</evidence>
<dbReference type="SUPFAM" id="SSF51905">
    <property type="entry name" value="FAD/NAD(P)-binding domain"/>
    <property type="match status" value="1"/>
</dbReference>
<comment type="catalytic activity">
    <reaction evidence="12 16">
        <text>N(6)-[(R)-dihydrolipoyl]-L-lysyl-[protein] + NAD(+) = N(6)-[(R)-lipoyl]-L-lysyl-[protein] + NADH + H(+)</text>
        <dbReference type="Rhea" id="RHEA:15045"/>
        <dbReference type="Rhea" id="RHEA-COMP:10474"/>
        <dbReference type="Rhea" id="RHEA-COMP:10475"/>
        <dbReference type="ChEBI" id="CHEBI:15378"/>
        <dbReference type="ChEBI" id="CHEBI:57540"/>
        <dbReference type="ChEBI" id="CHEBI:57945"/>
        <dbReference type="ChEBI" id="CHEBI:83099"/>
        <dbReference type="ChEBI" id="CHEBI:83100"/>
        <dbReference type="EC" id="1.8.1.4"/>
    </reaction>
</comment>
<dbReference type="Gene3D" id="3.50.50.60">
    <property type="entry name" value="FAD/NAD(P)-binding domain"/>
    <property type="match status" value="2"/>
</dbReference>
<dbReference type="GO" id="GO:0004148">
    <property type="term" value="F:dihydrolipoyl dehydrogenase (NADH) activity"/>
    <property type="evidence" value="ECO:0007669"/>
    <property type="project" value="UniProtKB-EC"/>
</dbReference>
<comment type="cofactor">
    <cofactor evidence="14 16">
        <name>FAD</name>
        <dbReference type="ChEBI" id="CHEBI:57692"/>
    </cofactor>
    <text evidence="14 16">Binds 1 FAD per subunit.</text>
</comment>
<evidence type="ECO:0000259" key="18">
    <source>
        <dbReference type="Pfam" id="PF07992"/>
    </source>
</evidence>
<evidence type="ECO:0000256" key="11">
    <source>
        <dbReference type="ARBA" id="ARBA00023284"/>
    </source>
</evidence>
<feature type="binding site" evidence="14">
    <location>
        <position position="50"/>
    </location>
    <ligand>
        <name>FAD</name>
        <dbReference type="ChEBI" id="CHEBI:57692"/>
    </ligand>
</feature>
<comment type="similarity">
    <text evidence="2 16">Belongs to the class-I pyridine nucleotide-disulfide oxidoreductase family.</text>
</comment>
<dbReference type="InterPro" id="IPR016156">
    <property type="entry name" value="FAD/NAD-linked_Rdtase_dimer_sf"/>
</dbReference>
<evidence type="ECO:0000256" key="8">
    <source>
        <dbReference type="ARBA" id="ARBA00023002"/>
    </source>
</evidence>
<dbReference type="GO" id="GO:0006103">
    <property type="term" value="P:2-oxoglutarate metabolic process"/>
    <property type="evidence" value="ECO:0007669"/>
    <property type="project" value="TreeGrafter"/>
</dbReference>
<dbReference type="PANTHER" id="PTHR22912">
    <property type="entry name" value="DISULFIDE OXIDOREDUCTASE"/>
    <property type="match status" value="1"/>
</dbReference>
<keyword evidence="14" id="KW-0547">Nucleotide-binding</keyword>
<organism evidence="19 20">
    <name type="scientific">Nocardioides kongjuensis</name>
    <dbReference type="NCBI Taxonomy" id="349522"/>
    <lineage>
        <taxon>Bacteria</taxon>
        <taxon>Bacillati</taxon>
        <taxon>Actinomycetota</taxon>
        <taxon>Actinomycetes</taxon>
        <taxon>Propionibacteriales</taxon>
        <taxon>Nocardioidaceae</taxon>
        <taxon>Nocardioides</taxon>
    </lineage>
</organism>
<gene>
    <name evidence="19" type="ORF">BJ958_000899</name>
</gene>
<dbReference type="InterPro" id="IPR012999">
    <property type="entry name" value="Pyr_OxRdtase_I_AS"/>
</dbReference>
<dbReference type="EC" id="1.8.1.4" evidence="3 16"/>
<evidence type="ECO:0000256" key="13">
    <source>
        <dbReference type="PIRSR" id="PIRSR000350-2"/>
    </source>
</evidence>
<comment type="caution">
    <text evidence="19">The sequence shown here is derived from an EMBL/GenBank/DDBJ whole genome shotgun (WGS) entry which is preliminary data.</text>
</comment>
<dbReference type="Gene3D" id="3.30.390.30">
    <property type="match status" value="1"/>
</dbReference>
<dbReference type="InterPro" id="IPR001100">
    <property type="entry name" value="Pyr_nuc-diS_OxRdtase"/>
</dbReference>
<dbReference type="InterPro" id="IPR004099">
    <property type="entry name" value="Pyr_nucl-diS_OxRdtase_dimer"/>
</dbReference>
<sequence length="453" mass="47341">MSKVDLVILGAGSAGYACALRASQLGLSVVLVDRDKLGGTCLHRGCIPTKALLHAAEVADHVREAPALGIGAELTGIDMDKIHRYRTGVIDRLHRGLTGLVGSRGIEVVAGEGQFVGPNTVQVGERTIEADAVVLATGARPRRIQGIETDGTHILTSDDALTLGRVPSSAIVLGGGVIGCEFASLWRSLGAAVTVVEGLPRLVASEDEDISRQLDRALKRRGIKIQTGQKVTGVERTTDGVRVAFEGDSTAEAEVLLVAVGREAVIDGFEEAGIAVDRGVVVTDERLRTNLTNVYAVGDLVAGPQLAHRGYAHGIFVAEEIAGLAPRPVNDELVPKVTFTQPEIASVGLTEAVARERYGDQITCATQDLAGNGRSLILGSGGMVKVVRRHEHEVLGVHIVAARAGEMIGEGQLLTSLGIAPEAVAPFVHAHPTQHEALGEALQALAGKALHGH</sequence>
<dbReference type="PRINTS" id="PR00368">
    <property type="entry name" value="FADPNR"/>
</dbReference>
<dbReference type="PRINTS" id="PR00411">
    <property type="entry name" value="PNDRDTASEI"/>
</dbReference>
<protein>
    <recommendedName>
        <fullName evidence="4 16">Dihydrolipoyl dehydrogenase</fullName>
        <ecNumber evidence="3 16">1.8.1.4</ecNumber>
    </recommendedName>
</protein>
<keyword evidence="6 16" id="KW-0285">Flavoprotein</keyword>
<dbReference type="InterPro" id="IPR023753">
    <property type="entry name" value="FAD/NAD-binding_dom"/>
</dbReference>
<feature type="active site" description="Proton acceptor" evidence="13">
    <location>
        <position position="431"/>
    </location>
</feature>
<evidence type="ECO:0000256" key="16">
    <source>
        <dbReference type="RuleBase" id="RU003692"/>
    </source>
</evidence>
<feature type="binding site" evidence="14">
    <location>
        <position position="197"/>
    </location>
    <ligand>
        <name>NAD(+)</name>
        <dbReference type="ChEBI" id="CHEBI:57540"/>
    </ligand>
</feature>
<feature type="binding site" evidence="14">
    <location>
        <position position="113"/>
    </location>
    <ligand>
        <name>FAD</name>
        <dbReference type="ChEBI" id="CHEBI:57692"/>
    </ligand>
</feature>
<evidence type="ECO:0000256" key="14">
    <source>
        <dbReference type="PIRSR" id="PIRSR000350-3"/>
    </source>
</evidence>
<dbReference type="SUPFAM" id="SSF55424">
    <property type="entry name" value="FAD/NAD-linked reductases, dimerisation (C-terminal) domain"/>
    <property type="match status" value="1"/>
</dbReference>
<evidence type="ECO:0000256" key="7">
    <source>
        <dbReference type="ARBA" id="ARBA00022827"/>
    </source>
</evidence>
<dbReference type="InterPro" id="IPR036188">
    <property type="entry name" value="FAD/NAD-bd_sf"/>
</dbReference>
<feature type="domain" description="Pyridine nucleotide-disulphide oxidoreductase dimerisation" evidence="17">
    <location>
        <begin position="334"/>
        <end position="441"/>
    </location>
</feature>
<keyword evidence="7 14" id="KW-0274">FAD</keyword>
<evidence type="ECO:0000256" key="9">
    <source>
        <dbReference type="ARBA" id="ARBA00023027"/>
    </source>
</evidence>
<dbReference type="RefSeq" id="WP_179725738.1">
    <property type="nucleotide sequence ID" value="NZ_BAABEF010000001.1"/>
</dbReference>
<name>A0A852R3J3_9ACTN</name>
<dbReference type="PANTHER" id="PTHR22912:SF217">
    <property type="entry name" value="DIHYDROLIPOYL DEHYDROGENASE"/>
    <property type="match status" value="1"/>
</dbReference>
<evidence type="ECO:0000256" key="4">
    <source>
        <dbReference type="ARBA" id="ARBA00016961"/>
    </source>
</evidence>
<keyword evidence="5" id="KW-0963">Cytoplasm</keyword>
<proteinExistence type="inferred from homology"/>
<dbReference type="InterPro" id="IPR050151">
    <property type="entry name" value="Class-I_Pyr_Nuc-Dis_Oxidored"/>
</dbReference>
<evidence type="ECO:0000256" key="3">
    <source>
        <dbReference type="ARBA" id="ARBA00012608"/>
    </source>
</evidence>
<dbReference type="InterPro" id="IPR006258">
    <property type="entry name" value="Lipoamide_DH"/>
</dbReference>
<evidence type="ECO:0000313" key="19">
    <source>
        <dbReference type="EMBL" id="NYD29353.1"/>
    </source>
</evidence>
<keyword evidence="10" id="KW-1015">Disulfide bond</keyword>
<keyword evidence="20" id="KW-1185">Reference proteome</keyword>
<reference evidence="19 20" key="1">
    <citation type="submission" date="2020-07" db="EMBL/GenBank/DDBJ databases">
        <title>Sequencing the genomes of 1000 actinobacteria strains.</title>
        <authorList>
            <person name="Klenk H.-P."/>
        </authorList>
    </citation>
    <scope>NUCLEOTIDE SEQUENCE [LARGE SCALE GENOMIC DNA]</scope>
    <source>
        <strain evidence="19 20">DSM 19082</strain>
    </source>
</reference>
<evidence type="ECO:0000256" key="2">
    <source>
        <dbReference type="ARBA" id="ARBA00007532"/>
    </source>
</evidence>
<dbReference type="PROSITE" id="PS00076">
    <property type="entry name" value="PYRIDINE_REDOX_1"/>
    <property type="match status" value="1"/>
</dbReference>
<keyword evidence="8 16" id="KW-0560">Oxidoreductase</keyword>
<dbReference type="GO" id="GO:0050660">
    <property type="term" value="F:flavin adenine dinucleotide binding"/>
    <property type="evidence" value="ECO:0007669"/>
    <property type="project" value="InterPro"/>
</dbReference>